<dbReference type="PANTHER" id="PTHR12806:SF0">
    <property type="entry name" value="VACUOLAR-SORTING PROTEIN SNF8"/>
    <property type="match status" value="1"/>
</dbReference>
<dbReference type="InterPro" id="IPR040608">
    <property type="entry name" value="Snf8/Vps36"/>
</dbReference>
<dbReference type="PIRSF" id="PIRSF017215">
    <property type="entry name" value="ESCRT2_Vps22"/>
    <property type="match status" value="1"/>
</dbReference>
<dbReference type="InterPro" id="IPR036388">
    <property type="entry name" value="WH-like_DNA-bd_sf"/>
</dbReference>
<evidence type="ECO:0000256" key="2">
    <source>
        <dbReference type="ARBA" id="ARBA00004496"/>
    </source>
</evidence>
<reference evidence="10" key="2">
    <citation type="submission" date="2014-06" db="EMBL/GenBank/DDBJ databases">
        <title>The complete genome of Blastobotrys (Arxula) adeninivorans LS3 - a yeast of biotechnological interest.</title>
        <authorList>
            <person name="Kunze G."/>
            <person name="Gaillardin C."/>
            <person name="Czernicka M."/>
            <person name="Durrens P."/>
            <person name="Martin T."/>
            <person name="Boer E."/>
            <person name="Gabaldon T."/>
            <person name="Cruz J."/>
            <person name="Talla E."/>
            <person name="Marck C."/>
            <person name="Goffeau A."/>
            <person name="Barbe V."/>
            <person name="Baret P."/>
            <person name="Baronian K."/>
            <person name="Beier S."/>
            <person name="Bleykasten C."/>
            <person name="Bode R."/>
            <person name="Casaregola S."/>
            <person name="Despons L."/>
            <person name="Fairhead C."/>
            <person name="Giersberg M."/>
            <person name="Gierski P."/>
            <person name="Hahnel U."/>
            <person name="Hartmann A."/>
            <person name="Jankowska D."/>
            <person name="Jubin C."/>
            <person name="Jung P."/>
            <person name="Lafontaine I."/>
            <person name="Leh-Louis V."/>
            <person name="Lemaire M."/>
            <person name="Marcet-Houben M."/>
            <person name="Mascher M."/>
            <person name="Morel G."/>
            <person name="Richard G.-F."/>
            <person name="Riechen J."/>
            <person name="Sacerdot C."/>
            <person name="Sarkar A."/>
            <person name="Savel G."/>
            <person name="Schacherer J."/>
            <person name="Sherman D."/>
            <person name="Straub M.-L."/>
            <person name="Stein N."/>
            <person name="Thierry A."/>
            <person name="Trautwein-Schult A."/>
            <person name="Westhof E."/>
            <person name="Worch S."/>
            <person name="Dujon B."/>
            <person name="Souciet J.-L."/>
            <person name="Wincker P."/>
            <person name="Scholz U."/>
            <person name="Neuveglise N."/>
        </authorList>
    </citation>
    <scope>NUCLEOTIDE SEQUENCE</scope>
    <source>
        <strain evidence="10">LS3</strain>
    </source>
</reference>
<protein>
    <recommendedName>
        <fullName evidence="9">Vacuolar-sorting protein SNF8</fullName>
    </recommendedName>
</protein>
<evidence type="ECO:0000256" key="3">
    <source>
        <dbReference type="ARBA" id="ARBA00009834"/>
    </source>
</evidence>
<dbReference type="Gene3D" id="1.10.10.10">
    <property type="entry name" value="Winged helix-like DNA-binding domain superfamily/Winged helix DNA-binding domain"/>
    <property type="match status" value="2"/>
</dbReference>
<dbReference type="AlphaFoldDB" id="A0A060T6F7"/>
<evidence type="ECO:0000313" key="10">
    <source>
        <dbReference type="EMBL" id="CDP34746.1"/>
    </source>
</evidence>
<sequence length="244" mass="27096">MKKVGLAAFADKKGAFEDLSNTIQQTQAQQLSTQLAVFQSALDYFAVNHADEIRSNPQFRRQFAQMCTAIGVDPLTSSSSNKKGSLWGTLLGKDVSDFYFELAVRIIEICRLTRDVNGGLISVAETKTRLADPSQPRPINVTEDDIERAVDSLAVLGKGCQLVRLGRQSQTMIRSTSSELSQDQARVLEACQALGYVSVSILMDNLGWNGARCQQILNDMVQEGLLWIDSQGIEREYWIPSWML</sequence>
<gene>
    <name evidence="10" type="ORF">GNLVRS02_ARAD1C19558g</name>
</gene>
<keyword evidence="5" id="KW-0963">Cytoplasm</keyword>
<dbReference type="GO" id="GO:0043328">
    <property type="term" value="P:protein transport to vacuole involved in ubiquitin-dependent protein catabolic process via the multivesicular body sorting pathway"/>
    <property type="evidence" value="ECO:0007669"/>
    <property type="project" value="TreeGrafter"/>
</dbReference>
<keyword evidence="4 9" id="KW-0813">Transport</keyword>
<keyword evidence="7 9" id="KW-0653">Protein transport</keyword>
<reference evidence="10" key="1">
    <citation type="submission" date="2014-02" db="EMBL/GenBank/DDBJ databases">
        <authorList>
            <person name="Genoscope - CEA"/>
        </authorList>
    </citation>
    <scope>NUCLEOTIDE SEQUENCE</scope>
    <source>
        <strain evidence="10">LS3</strain>
    </source>
</reference>
<proteinExistence type="inferred from homology"/>
<dbReference type="FunFam" id="1.10.10.10:FF:000397">
    <property type="entry name" value="Vacuolar-sorting protein SNF8"/>
    <property type="match status" value="1"/>
</dbReference>
<comment type="similarity">
    <text evidence="3 9">Belongs to the SNF8 family.</text>
</comment>
<dbReference type="Gene3D" id="6.10.140.180">
    <property type="match status" value="1"/>
</dbReference>
<evidence type="ECO:0000256" key="7">
    <source>
        <dbReference type="ARBA" id="ARBA00022927"/>
    </source>
</evidence>
<evidence type="ECO:0000256" key="5">
    <source>
        <dbReference type="ARBA" id="ARBA00022490"/>
    </source>
</evidence>
<dbReference type="Pfam" id="PF04157">
    <property type="entry name" value="EAP30"/>
    <property type="match status" value="1"/>
</dbReference>
<accession>A0A060T6F7</accession>
<keyword evidence="8" id="KW-0472">Membrane</keyword>
<evidence type="ECO:0000256" key="8">
    <source>
        <dbReference type="ARBA" id="ARBA00023136"/>
    </source>
</evidence>
<dbReference type="EMBL" id="HG937693">
    <property type="protein sequence ID" value="CDP34746.1"/>
    <property type="molecule type" value="Genomic_DNA"/>
</dbReference>
<organism evidence="10">
    <name type="scientific">Blastobotrys adeninivorans</name>
    <name type="common">Yeast</name>
    <name type="synonym">Arxula adeninivorans</name>
    <dbReference type="NCBI Taxonomy" id="409370"/>
    <lineage>
        <taxon>Eukaryota</taxon>
        <taxon>Fungi</taxon>
        <taxon>Dikarya</taxon>
        <taxon>Ascomycota</taxon>
        <taxon>Saccharomycotina</taxon>
        <taxon>Dipodascomycetes</taxon>
        <taxon>Dipodascales</taxon>
        <taxon>Trichomonascaceae</taxon>
        <taxon>Blastobotrys</taxon>
    </lineage>
</organism>
<dbReference type="InterPro" id="IPR016689">
    <property type="entry name" value="ESCRT-2_cplx_Snf8"/>
</dbReference>
<dbReference type="PANTHER" id="PTHR12806">
    <property type="entry name" value="EAP30 SUBUNIT OF ELL COMPLEX"/>
    <property type="match status" value="1"/>
</dbReference>
<comment type="subunit">
    <text evidence="9">Component of the endosomal sorting complex required for transport II (ESCRT-II).</text>
</comment>
<name>A0A060T6F7_BLAAD</name>
<evidence type="ECO:0000256" key="9">
    <source>
        <dbReference type="PIRNR" id="PIRNR017215"/>
    </source>
</evidence>
<evidence type="ECO:0000256" key="4">
    <source>
        <dbReference type="ARBA" id="ARBA00022448"/>
    </source>
</evidence>
<comment type="subcellular location">
    <subcellularLocation>
        <location evidence="2">Cytoplasm</location>
    </subcellularLocation>
    <subcellularLocation>
        <location evidence="1">Endosome membrane</location>
        <topology evidence="1">Peripheral membrane protein</topology>
    </subcellularLocation>
</comment>
<dbReference type="InterPro" id="IPR036390">
    <property type="entry name" value="WH_DNA-bd_sf"/>
</dbReference>
<dbReference type="PhylomeDB" id="A0A060T6F7"/>
<dbReference type="GO" id="GO:0000814">
    <property type="term" value="C:ESCRT II complex"/>
    <property type="evidence" value="ECO:0007669"/>
    <property type="project" value="UniProtKB-UniRule"/>
</dbReference>
<evidence type="ECO:0000256" key="6">
    <source>
        <dbReference type="ARBA" id="ARBA00022753"/>
    </source>
</evidence>
<keyword evidence="6" id="KW-0967">Endosome</keyword>
<dbReference type="SUPFAM" id="SSF46785">
    <property type="entry name" value="Winged helix' DNA-binding domain"/>
    <property type="match status" value="2"/>
</dbReference>
<comment type="function">
    <text evidence="9">Component of the endosomal sorting complex required for transport II (ESCRT-II), which is required for multivesicular body (MVB) formation and sorting of endosomal cargo proteins into MVBs.</text>
</comment>
<evidence type="ECO:0000256" key="1">
    <source>
        <dbReference type="ARBA" id="ARBA00004481"/>
    </source>
</evidence>